<dbReference type="AlphaFoldDB" id="A0A238U6R2"/>
<keyword evidence="2" id="KW-0812">Transmembrane</keyword>
<dbReference type="OrthoDB" id="735914at2"/>
<feature type="domain" description="HTH LytTR-type" evidence="3">
    <location>
        <begin position="280"/>
        <end position="386"/>
    </location>
</feature>
<dbReference type="RefSeq" id="WP_095068937.1">
    <property type="nucleotide sequence ID" value="NZ_LT899436.1"/>
</dbReference>
<keyword evidence="2" id="KW-0472">Membrane</keyword>
<dbReference type="KEGG" id="tje:TJEJU_0269"/>
<keyword evidence="5" id="KW-1185">Reference proteome</keyword>
<keyword evidence="1" id="KW-0175">Coiled coil</keyword>
<dbReference type="PANTHER" id="PTHR37299:SF1">
    <property type="entry name" value="STAGE 0 SPORULATION PROTEIN A HOMOLOG"/>
    <property type="match status" value="1"/>
</dbReference>
<dbReference type="PROSITE" id="PS50930">
    <property type="entry name" value="HTH_LYTTR"/>
    <property type="match status" value="1"/>
</dbReference>
<dbReference type="Pfam" id="PF04397">
    <property type="entry name" value="LytTR"/>
    <property type="match status" value="1"/>
</dbReference>
<dbReference type="InterPro" id="IPR007492">
    <property type="entry name" value="LytTR_DNA-bd_dom"/>
</dbReference>
<evidence type="ECO:0000313" key="4">
    <source>
        <dbReference type="EMBL" id="SNR14070.1"/>
    </source>
</evidence>
<dbReference type="Proteomes" id="UP000215214">
    <property type="component" value="Chromosome TJEJU"/>
</dbReference>
<accession>A0A238U6R2</accession>
<dbReference type="GO" id="GO:0000156">
    <property type="term" value="F:phosphorelay response regulator activity"/>
    <property type="evidence" value="ECO:0007669"/>
    <property type="project" value="InterPro"/>
</dbReference>
<evidence type="ECO:0000256" key="1">
    <source>
        <dbReference type="SAM" id="Coils"/>
    </source>
</evidence>
<name>A0A238U6R2_9FLAO</name>
<dbReference type="PANTHER" id="PTHR37299">
    <property type="entry name" value="TRANSCRIPTIONAL REGULATOR-RELATED"/>
    <property type="match status" value="1"/>
</dbReference>
<dbReference type="Gene3D" id="2.40.50.1020">
    <property type="entry name" value="LytTr DNA-binding domain"/>
    <property type="match status" value="1"/>
</dbReference>
<dbReference type="SMART" id="SM00850">
    <property type="entry name" value="LytTR"/>
    <property type="match status" value="1"/>
</dbReference>
<feature type="coiled-coil region" evidence="1">
    <location>
        <begin position="207"/>
        <end position="262"/>
    </location>
</feature>
<dbReference type="GO" id="GO:0003677">
    <property type="term" value="F:DNA binding"/>
    <property type="evidence" value="ECO:0007669"/>
    <property type="project" value="InterPro"/>
</dbReference>
<gene>
    <name evidence="4" type="ORF">TJEJU_0269</name>
</gene>
<keyword evidence="2" id="KW-1133">Transmembrane helix</keyword>
<organism evidence="4 5">
    <name type="scientific">Tenacibaculum jejuense</name>
    <dbReference type="NCBI Taxonomy" id="584609"/>
    <lineage>
        <taxon>Bacteria</taxon>
        <taxon>Pseudomonadati</taxon>
        <taxon>Bacteroidota</taxon>
        <taxon>Flavobacteriia</taxon>
        <taxon>Flavobacteriales</taxon>
        <taxon>Flavobacteriaceae</taxon>
        <taxon>Tenacibaculum</taxon>
    </lineage>
</organism>
<evidence type="ECO:0000256" key="2">
    <source>
        <dbReference type="SAM" id="Phobius"/>
    </source>
</evidence>
<protein>
    <submittedName>
        <fullName evidence="4">Transcriptional regulator, LytTr family</fullName>
    </submittedName>
</protein>
<proteinExistence type="predicted"/>
<dbReference type="InterPro" id="IPR046947">
    <property type="entry name" value="LytR-like"/>
</dbReference>
<feature type="transmembrane region" description="Helical" evidence="2">
    <location>
        <begin position="180"/>
        <end position="203"/>
    </location>
</feature>
<dbReference type="EMBL" id="LT899436">
    <property type="protein sequence ID" value="SNR14070.1"/>
    <property type="molecule type" value="Genomic_DNA"/>
</dbReference>
<sequence>MKKDKLYLFTVLSITVVFLIIAFIAAKYFIKASANQLIEVQVETSKREANEIASIIDFQLANNLNKEAVLENLQTTILGTNSNAWFISVLDWSGKKVCYPDKTKLGEIEKSNSNLLQSLKEKNNSEDLYDILVSNRSEEKGKEYVEVIHTAPVKSTDLLIAANVNVSSIDKQLQQLKRNFYLIFLLMGILVIVLSSVAVRIIGSKYEKQLEEKYTSLESEVINLSKLNTDLVNYKEKKEKDLEREAKIAAELATQIEEKEEVVLEPSETEVNEPNRKRILTYMRNELVPVLINEIAYVYTENTITYVVNFDGKKSTSNASLDDMYTNFDPTLFFRANRQYIISISAIDKIIKYGKSQLKIVLNSNANEEIIISKNKAAEFKQWLNM</sequence>
<evidence type="ECO:0000259" key="3">
    <source>
        <dbReference type="PROSITE" id="PS50930"/>
    </source>
</evidence>
<evidence type="ECO:0000313" key="5">
    <source>
        <dbReference type="Proteomes" id="UP000215214"/>
    </source>
</evidence>
<feature type="transmembrane region" description="Helical" evidence="2">
    <location>
        <begin position="6"/>
        <end position="30"/>
    </location>
</feature>
<reference evidence="4 5" key="1">
    <citation type="submission" date="2017-07" db="EMBL/GenBank/DDBJ databases">
        <authorList>
            <person name="Sun Z.S."/>
            <person name="Albrecht U."/>
            <person name="Echele G."/>
            <person name="Lee C.C."/>
        </authorList>
    </citation>
    <scope>NUCLEOTIDE SEQUENCE [LARGE SCALE GENOMIC DNA]</scope>
    <source>
        <strain evidence="5">type strain: KCTC 22618</strain>
    </source>
</reference>